<feature type="compositionally biased region" description="Basic and acidic residues" evidence="1">
    <location>
        <begin position="252"/>
        <end position="262"/>
    </location>
</feature>
<dbReference type="EMBL" id="JBIRWE010000001">
    <property type="protein sequence ID" value="MFI1962845.1"/>
    <property type="molecule type" value="Genomic_DNA"/>
</dbReference>
<evidence type="ECO:0000313" key="4">
    <source>
        <dbReference type="Proteomes" id="UP001611548"/>
    </source>
</evidence>
<feature type="compositionally biased region" description="Basic and acidic residues" evidence="1">
    <location>
        <begin position="47"/>
        <end position="119"/>
    </location>
</feature>
<dbReference type="Proteomes" id="UP001611548">
    <property type="component" value="Unassembled WGS sequence"/>
</dbReference>
<feature type="region of interest" description="Disordered" evidence="1">
    <location>
        <begin position="19"/>
        <end position="181"/>
    </location>
</feature>
<feature type="compositionally biased region" description="Pro residues" evidence="1">
    <location>
        <begin position="150"/>
        <end position="175"/>
    </location>
</feature>
<protein>
    <submittedName>
        <fullName evidence="3">Protein phosphatase 2C domain-containing protein</fullName>
    </submittedName>
</protein>
<dbReference type="Pfam" id="PF13672">
    <property type="entry name" value="PP2C_2"/>
    <property type="match status" value="1"/>
</dbReference>
<accession>A0ABW7UJK5</accession>
<evidence type="ECO:0000259" key="2">
    <source>
        <dbReference type="Pfam" id="PF13672"/>
    </source>
</evidence>
<evidence type="ECO:0000256" key="1">
    <source>
        <dbReference type="SAM" id="MobiDB-lite"/>
    </source>
</evidence>
<dbReference type="RefSeq" id="WP_398717936.1">
    <property type="nucleotide sequence ID" value="NZ_JBIRWE010000001.1"/>
</dbReference>
<evidence type="ECO:0000313" key="3">
    <source>
        <dbReference type="EMBL" id="MFI1962845.1"/>
    </source>
</evidence>
<dbReference type="InterPro" id="IPR001932">
    <property type="entry name" value="PPM-type_phosphatase-like_dom"/>
</dbReference>
<name>A0ABW7UJK5_9ACTN</name>
<keyword evidence="4" id="KW-1185">Reference proteome</keyword>
<proteinExistence type="predicted"/>
<comment type="caution">
    <text evidence="3">The sequence shown here is derived from an EMBL/GenBank/DDBJ whole genome shotgun (WGS) entry which is preliminary data.</text>
</comment>
<organism evidence="3 4">
    <name type="scientific">Streptomyces pathocidini</name>
    <dbReference type="NCBI Taxonomy" id="1650571"/>
    <lineage>
        <taxon>Bacteria</taxon>
        <taxon>Bacillati</taxon>
        <taxon>Actinomycetota</taxon>
        <taxon>Actinomycetes</taxon>
        <taxon>Kitasatosporales</taxon>
        <taxon>Streptomycetaceae</taxon>
        <taxon>Streptomyces</taxon>
    </lineage>
</organism>
<feature type="domain" description="PPM-type phosphatase" evidence="2">
    <location>
        <begin position="314"/>
        <end position="531"/>
    </location>
</feature>
<feature type="region of interest" description="Disordered" evidence="1">
    <location>
        <begin position="252"/>
        <end position="275"/>
    </location>
</feature>
<sequence>MSQQGERCGHEDDWWRELYDADKADTGPGPAADSLDDRFYSAARTLDTTRTDPPARRRPDAPPGRRDTGGGRVESGRAESGRAESSRLESGRVHPGRPDPGRPDPGRIESCRAEPRHPGPDLPQRAAEEGEWWQSTPPALGRDRADSPPVAWPEPTWPEPAWPAPPRLSRPPKPRPPYEDSAGYAAAYAVDPHGRPGASAPDDFASDAVPLRESDDFASGLVPFRDPDDLAADAAPLRELADFPAPAVDAASLRDPDARPPAEAEFVGERPPTYEGEPTALPLVDPDGIGDLVPDTVLDGARYGSFALRTASLRGDSPRYRGEPRHDALVTVRFGTGEGALVAVVVAGGVRSVAGAHRPAADLGRWIAAAVGRSHDRLAEDIREGRRGDLIAGLHRLTDRGYGRLRARAAELGLEQDEYTATLRCLLLPADPGCRTRVSFGVGDGGLFQLRRGRWQDLEEPADGEPVGTDEALTVGEHPFRFRATAARRGDTLLLCGAGLAEPLRDEPDLAGLLAERWAPAEPPGLAAFLADVQLRAKGYADDRTAAAVWEV</sequence>
<gene>
    <name evidence="3" type="ORF">ACH429_01645</name>
</gene>
<reference evidence="3 4" key="1">
    <citation type="submission" date="2024-10" db="EMBL/GenBank/DDBJ databases">
        <title>The Natural Products Discovery Center: Release of the First 8490 Sequenced Strains for Exploring Actinobacteria Biosynthetic Diversity.</title>
        <authorList>
            <person name="Kalkreuter E."/>
            <person name="Kautsar S.A."/>
            <person name="Yang D."/>
            <person name="Bader C.D."/>
            <person name="Teijaro C.N."/>
            <person name="Fluegel L."/>
            <person name="Davis C.M."/>
            <person name="Simpson J.R."/>
            <person name="Lauterbach L."/>
            <person name="Steele A.D."/>
            <person name="Gui C."/>
            <person name="Meng S."/>
            <person name="Li G."/>
            <person name="Viehrig K."/>
            <person name="Ye F."/>
            <person name="Su P."/>
            <person name="Kiefer A.F."/>
            <person name="Nichols A."/>
            <person name="Cepeda A.J."/>
            <person name="Yan W."/>
            <person name="Fan B."/>
            <person name="Jiang Y."/>
            <person name="Adhikari A."/>
            <person name="Zheng C.-J."/>
            <person name="Schuster L."/>
            <person name="Cowan T.M."/>
            <person name="Smanski M.J."/>
            <person name="Chevrette M.G."/>
            <person name="De Carvalho L.P.S."/>
            <person name="Shen B."/>
        </authorList>
    </citation>
    <scope>NUCLEOTIDE SEQUENCE [LARGE SCALE GENOMIC DNA]</scope>
    <source>
        <strain evidence="3 4">NPDC020327</strain>
    </source>
</reference>